<dbReference type="Proteomes" id="UP001409291">
    <property type="component" value="Unassembled WGS sequence"/>
</dbReference>
<feature type="transmembrane region" description="Helical" evidence="1">
    <location>
        <begin position="285"/>
        <end position="303"/>
    </location>
</feature>
<feature type="transmembrane region" description="Helical" evidence="1">
    <location>
        <begin position="165"/>
        <end position="184"/>
    </location>
</feature>
<feature type="transmembrane region" description="Helical" evidence="1">
    <location>
        <begin position="309"/>
        <end position="328"/>
    </location>
</feature>
<reference evidence="4 5" key="1">
    <citation type="submission" date="2024-04" db="EMBL/GenBank/DDBJ databases">
        <title>WGS of bacteria from Torrens River.</title>
        <authorList>
            <person name="Wyrsch E.R."/>
            <person name="Drigo B."/>
        </authorList>
    </citation>
    <scope>NUCLEOTIDE SEQUENCE [LARGE SCALE GENOMIC DNA]</scope>
    <source>
        <strain evidence="4 5">TWI391</strain>
    </source>
</reference>
<feature type="transmembrane region" description="Helical" evidence="1">
    <location>
        <begin position="254"/>
        <end position="273"/>
    </location>
</feature>
<dbReference type="InterPro" id="IPR050879">
    <property type="entry name" value="Acyltransferase_3"/>
</dbReference>
<dbReference type="Pfam" id="PF19040">
    <property type="entry name" value="SGNH"/>
    <property type="match status" value="1"/>
</dbReference>
<protein>
    <submittedName>
        <fullName evidence="4">Acyltransferase family protein</fullName>
        <ecNumber evidence="4">2.3.1.-</ecNumber>
    </submittedName>
</protein>
<keyword evidence="4" id="KW-0808">Transferase</keyword>
<feature type="domain" description="Acyltransferase 3" evidence="2">
    <location>
        <begin position="6"/>
        <end position="325"/>
    </location>
</feature>
<dbReference type="PANTHER" id="PTHR23028:SF53">
    <property type="entry name" value="ACYL_TRANSF_3 DOMAIN-CONTAINING PROTEIN"/>
    <property type="match status" value="1"/>
</dbReference>
<dbReference type="InterPro" id="IPR043968">
    <property type="entry name" value="SGNH"/>
</dbReference>
<evidence type="ECO:0000259" key="2">
    <source>
        <dbReference type="Pfam" id="PF01757"/>
    </source>
</evidence>
<comment type="caution">
    <text evidence="4">The sequence shown here is derived from an EMBL/GenBank/DDBJ whole genome shotgun (WGS) entry which is preliminary data.</text>
</comment>
<organism evidence="4 5">
    <name type="scientific">Sphingobacterium kitahiroshimense</name>
    <dbReference type="NCBI Taxonomy" id="470446"/>
    <lineage>
        <taxon>Bacteria</taxon>
        <taxon>Pseudomonadati</taxon>
        <taxon>Bacteroidota</taxon>
        <taxon>Sphingobacteriia</taxon>
        <taxon>Sphingobacteriales</taxon>
        <taxon>Sphingobacteriaceae</taxon>
        <taxon>Sphingobacterium</taxon>
    </lineage>
</organism>
<keyword evidence="1" id="KW-0812">Transmembrane</keyword>
<feature type="transmembrane region" description="Helical" evidence="1">
    <location>
        <begin position="31"/>
        <end position="51"/>
    </location>
</feature>
<dbReference type="EMBL" id="JBDJNQ010000006">
    <property type="protein sequence ID" value="MEN5378266.1"/>
    <property type="molecule type" value="Genomic_DNA"/>
</dbReference>
<evidence type="ECO:0000313" key="4">
    <source>
        <dbReference type="EMBL" id="MEN5378266.1"/>
    </source>
</evidence>
<feature type="domain" description="SGNH" evidence="3">
    <location>
        <begin position="405"/>
        <end position="610"/>
    </location>
</feature>
<keyword evidence="1" id="KW-0472">Membrane</keyword>
<keyword evidence="5" id="KW-1185">Reference proteome</keyword>
<evidence type="ECO:0000259" key="3">
    <source>
        <dbReference type="Pfam" id="PF19040"/>
    </source>
</evidence>
<feature type="transmembrane region" description="Helical" evidence="1">
    <location>
        <begin position="141"/>
        <end position="158"/>
    </location>
</feature>
<dbReference type="PANTHER" id="PTHR23028">
    <property type="entry name" value="ACETYLTRANSFERASE"/>
    <property type="match status" value="1"/>
</dbReference>
<dbReference type="EC" id="2.3.1.-" evidence="4"/>
<feature type="transmembrane region" description="Helical" evidence="1">
    <location>
        <begin position="7"/>
        <end position="25"/>
    </location>
</feature>
<dbReference type="Pfam" id="PF01757">
    <property type="entry name" value="Acyl_transf_3"/>
    <property type="match status" value="1"/>
</dbReference>
<evidence type="ECO:0000256" key="1">
    <source>
        <dbReference type="SAM" id="Phobius"/>
    </source>
</evidence>
<accession>A0ABV0BU73</accession>
<keyword evidence="1" id="KW-1133">Transmembrane helix</keyword>
<feature type="transmembrane region" description="Helical" evidence="1">
    <location>
        <begin position="340"/>
        <end position="360"/>
    </location>
</feature>
<feature type="transmembrane region" description="Helical" evidence="1">
    <location>
        <begin position="72"/>
        <end position="92"/>
    </location>
</feature>
<name>A0ABV0BU73_9SPHI</name>
<gene>
    <name evidence="4" type="ORF">ABE541_13455</name>
</gene>
<evidence type="ECO:0000313" key="5">
    <source>
        <dbReference type="Proteomes" id="UP001409291"/>
    </source>
</evidence>
<feature type="transmembrane region" description="Helical" evidence="1">
    <location>
        <begin position="222"/>
        <end position="242"/>
    </location>
</feature>
<dbReference type="RefSeq" id="WP_183916961.1">
    <property type="nucleotide sequence ID" value="NZ_JBDJLH010000001.1"/>
</dbReference>
<sequence length="616" mass="71326">MKFRNDIGALRALAVLAVIFFHFKVPYFDGGFSGVDIFFVISGYLMTRIILKGFENSNFSFKQFYTKRITRIIPALLFLLVGVSIIGSFILLPKDLQQLGNNAFFSIIFSSNIEYYLNSGYFDVASQNNILLHTWSLSVEWQFYLLYPALLFPFKSLYSNNKIRFVSFFIFLIMLSLGLNLYFNNTDQSFSFYMFPTRAWEMLIGGLAFLGESYTQKSIPKLFRKVVAITGYAILIVSIYLFNEQNISWPSYYTLIPVIATFGIIIAQCDFNFLSIKPIQWVAKLSYSLYLWHWPIYVFAIYLGLNQPLIIIPILTLSLLCASISYYFIEINKKFDQLPFTIAATIAVGLLTGIMMLFPYNRLQINKEIDYLTNYNTNYRKNRLASQFRKGICHLDIDNTFKQYNFESCATIIPNKKNILLLGDSHAGVFGQSLKEQLEKQNINLLQATVSTTYPLLDTKGPKASCELIDYMYQKFIPENTKKIDEVILVGFWGSQQYPDETLKIKLQQVIQYFKENGIPLKMIGQTPSYSIIFPNILALQIKNKSVKEENYVESRSAHINTYLKTFIPEDIYIDIYNLPEIIKYNGQDPYMHDDDHLSKYGADQVVRYLLQKKLI</sequence>
<dbReference type="InterPro" id="IPR002656">
    <property type="entry name" value="Acyl_transf_3_dom"/>
</dbReference>
<dbReference type="SUPFAM" id="SSF52266">
    <property type="entry name" value="SGNH hydrolase"/>
    <property type="match status" value="1"/>
</dbReference>
<proteinExistence type="predicted"/>
<keyword evidence="4" id="KW-0012">Acyltransferase</keyword>
<dbReference type="GO" id="GO:0016746">
    <property type="term" value="F:acyltransferase activity"/>
    <property type="evidence" value="ECO:0007669"/>
    <property type="project" value="UniProtKB-KW"/>
</dbReference>
<feature type="transmembrane region" description="Helical" evidence="1">
    <location>
        <begin position="190"/>
        <end position="210"/>
    </location>
</feature>